<evidence type="ECO:0000313" key="3">
    <source>
        <dbReference type="EMBL" id="SOB54758.1"/>
    </source>
</evidence>
<dbReference type="EMBL" id="OBKZ01000050">
    <property type="protein sequence ID" value="SOB54758.1"/>
    <property type="molecule type" value="Genomic_DNA"/>
</dbReference>
<dbReference type="Gene3D" id="3.30.420.280">
    <property type="match status" value="1"/>
</dbReference>
<dbReference type="AlphaFoldDB" id="A0AAX2HDL6"/>
<dbReference type="HAMAP" id="MF_04148">
    <property type="entry name" value="TERL_BPP22"/>
    <property type="match status" value="1"/>
</dbReference>
<sequence>MKNLTAISPSYPTTRAEKLKLIELLEEKRRRNKQRQFKIHFESLYEWQRKYVRATAEFSACMLMAANRVGKTRTGLIIDAAHLLGDYPEDWEGRRFDFAPLCWLLGYSMEKTRDLLQKPLFGVYEDGQWTGGLIPADRIVGHLSASGTPGAMREVRVRHASGRVSTVQFWSYSQGQHAIMGDSVDWYHIDEEPQDKEIYPQVLTRTATGDQGRGGGGILTFTPENGRTELVVKFMDDPAEGQYMQRATWDDAPHLSEKVRRELLAAYPPWQRPMRTQGLPLLGTGLIFDFGDEDISCAPFVCPAHFMVINGMDFGWDHPQAHIQLWIDVESDVIYVAHAWKQSKVTPVTAWGSIKSWAKGVPTAWPSDGLQSEKSSGEQQKAAYVDAGWQMLGAHATWPSGGVGVEAGLVELYERMTTGRLKVFSHLSGWFDEKMSYHRDEKGRIVKLNDDLLSATRYAYMMRRYAQPRWQLVSPQSGNYQSDYDPYAE</sequence>
<dbReference type="Gene3D" id="3.40.50.300">
    <property type="entry name" value="P-loop containing nucleotide triphosphate hydrolases"/>
    <property type="match status" value="1"/>
</dbReference>
<dbReference type="InterPro" id="IPR027417">
    <property type="entry name" value="P-loop_NTPase"/>
</dbReference>
<keyword evidence="1" id="KW-1188">Viral release from host cell</keyword>
<dbReference type="Pfam" id="PF17289">
    <property type="entry name" value="Terminase_6C"/>
    <property type="match status" value="1"/>
</dbReference>
<dbReference type="GO" id="GO:0004519">
    <property type="term" value="F:endonuclease activity"/>
    <property type="evidence" value="ECO:0007669"/>
    <property type="project" value="InterPro"/>
</dbReference>
<dbReference type="Pfam" id="PF03237">
    <property type="entry name" value="Terminase_6N"/>
    <property type="match status" value="1"/>
</dbReference>
<dbReference type="InterPro" id="IPR044265">
    <property type="entry name" value="Terminase_large_su_BPP22"/>
</dbReference>
<feature type="domain" description="Terminase large subunit gp17-like C-terminal" evidence="2">
    <location>
        <begin position="311"/>
        <end position="462"/>
    </location>
</feature>
<organism evidence="3 4">
    <name type="scientific">Pseudomonas lundensis</name>
    <dbReference type="NCBI Taxonomy" id="86185"/>
    <lineage>
        <taxon>Bacteria</taxon>
        <taxon>Pseudomonadati</taxon>
        <taxon>Pseudomonadota</taxon>
        <taxon>Gammaproteobacteria</taxon>
        <taxon>Pseudomonadales</taxon>
        <taxon>Pseudomonadaceae</taxon>
        <taxon>Pseudomonas</taxon>
    </lineage>
</organism>
<proteinExistence type="inferred from homology"/>
<comment type="caution">
    <text evidence="3">The sequence shown here is derived from an EMBL/GenBank/DDBJ whole genome shotgun (WGS) entry which is preliminary data.</text>
</comment>
<protein>
    <submittedName>
        <fullName evidence="3">DNA packaging protein</fullName>
    </submittedName>
</protein>
<evidence type="ECO:0000259" key="2">
    <source>
        <dbReference type="Pfam" id="PF17289"/>
    </source>
</evidence>
<reference evidence="3 4" key="1">
    <citation type="submission" date="2017-08" db="EMBL/GenBank/DDBJ databases">
        <authorList>
            <person name="Chaillou S."/>
        </authorList>
    </citation>
    <scope>NUCLEOTIDE SEQUENCE [LARGE SCALE GENOMIC DNA]</scope>
    <source>
        <strain evidence="3 4">MFPA15A1205</strain>
    </source>
</reference>
<gene>
    <name evidence="3" type="ORF">PLUA15_540017</name>
</gene>
<evidence type="ECO:0000313" key="4">
    <source>
        <dbReference type="Proteomes" id="UP000219564"/>
    </source>
</evidence>
<evidence type="ECO:0000256" key="1">
    <source>
        <dbReference type="ARBA" id="ARBA00022612"/>
    </source>
</evidence>
<dbReference type="Proteomes" id="UP000219564">
    <property type="component" value="Unassembled WGS sequence"/>
</dbReference>
<dbReference type="InterPro" id="IPR035421">
    <property type="entry name" value="Terminase_6C"/>
</dbReference>
<accession>A0AAX2HDL6</accession>
<name>A0AAX2HDL6_9PSED</name>
<dbReference type="RefSeq" id="WP_097192784.1">
    <property type="nucleotide sequence ID" value="NZ_OBKZ01000050.1"/>
</dbReference>
<dbReference type="GO" id="GO:0016887">
    <property type="term" value="F:ATP hydrolysis activity"/>
    <property type="evidence" value="ECO:0007669"/>
    <property type="project" value="InterPro"/>
</dbReference>